<reference evidence="1" key="2">
    <citation type="submission" date="2021-04" db="EMBL/GenBank/DDBJ databases">
        <authorList>
            <person name="Gilroy R."/>
        </authorList>
    </citation>
    <scope>NUCLEOTIDE SEQUENCE</scope>
    <source>
        <strain evidence="1">ChiHjej9B8-13557</strain>
    </source>
</reference>
<evidence type="ECO:0000313" key="1">
    <source>
        <dbReference type="EMBL" id="HJB58993.1"/>
    </source>
</evidence>
<proteinExistence type="predicted"/>
<name>A0A9D2S6N6_9FIRM</name>
<comment type="caution">
    <text evidence="1">The sequence shown here is derived from an EMBL/GenBank/DDBJ whole genome shotgun (WGS) entry which is preliminary data.</text>
</comment>
<reference evidence="1" key="1">
    <citation type="journal article" date="2021" name="PeerJ">
        <title>Extensive microbial diversity within the chicken gut microbiome revealed by metagenomics and culture.</title>
        <authorList>
            <person name="Gilroy R."/>
            <person name="Ravi A."/>
            <person name="Getino M."/>
            <person name="Pursley I."/>
            <person name="Horton D.L."/>
            <person name="Alikhan N.F."/>
            <person name="Baker D."/>
            <person name="Gharbi K."/>
            <person name="Hall N."/>
            <person name="Watson M."/>
            <person name="Adriaenssens E.M."/>
            <person name="Foster-Nyarko E."/>
            <person name="Jarju S."/>
            <person name="Secka A."/>
            <person name="Antonio M."/>
            <person name="Oren A."/>
            <person name="Chaudhuri R.R."/>
            <person name="La Ragione R."/>
            <person name="Hildebrand F."/>
            <person name="Pallen M.J."/>
        </authorList>
    </citation>
    <scope>NUCLEOTIDE SEQUENCE</scope>
    <source>
        <strain evidence="1">ChiHjej9B8-13557</strain>
    </source>
</reference>
<dbReference type="AlphaFoldDB" id="A0A9D2S6N6"/>
<dbReference type="Proteomes" id="UP000824211">
    <property type="component" value="Unassembled WGS sequence"/>
</dbReference>
<evidence type="ECO:0000313" key="2">
    <source>
        <dbReference type="Proteomes" id="UP000824211"/>
    </source>
</evidence>
<accession>A0A9D2S6N6</accession>
<organism evidence="1 2">
    <name type="scientific">Candidatus Faecalibacterium faecipullorum</name>
    <dbReference type="NCBI Taxonomy" id="2838578"/>
    <lineage>
        <taxon>Bacteria</taxon>
        <taxon>Bacillati</taxon>
        <taxon>Bacillota</taxon>
        <taxon>Clostridia</taxon>
        <taxon>Eubacteriales</taxon>
        <taxon>Oscillospiraceae</taxon>
        <taxon>Faecalibacterium</taxon>
    </lineage>
</organism>
<sequence>MGLWNYCFGDFYMKDDVITPNCKACRIRMEKTGPARLFLLPCWHGESYQPSAEYYLRNCSGPIAGVEEIPTGRRACRVQLCRCPQCGVRRVMVQDFLQVRGAEYHIYRRDYDIQELSALLR</sequence>
<protein>
    <submittedName>
        <fullName evidence="1">Uncharacterized protein</fullName>
    </submittedName>
</protein>
<dbReference type="EMBL" id="DWXX01000085">
    <property type="protein sequence ID" value="HJB58993.1"/>
    <property type="molecule type" value="Genomic_DNA"/>
</dbReference>
<gene>
    <name evidence="1" type="ORF">H9771_04935</name>
</gene>